<comment type="similarity">
    <text evidence="2 6">Belongs to the peptidase S26 family.</text>
</comment>
<dbReference type="AlphaFoldDB" id="A0A7S4I6K5"/>
<dbReference type="PROSITE" id="PS00501">
    <property type="entry name" value="SPASE_I_1"/>
    <property type="match status" value="1"/>
</dbReference>
<feature type="active site" evidence="5">
    <location>
        <position position="159"/>
    </location>
</feature>
<keyword evidence="6" id="KW-0999">Mitochondrion inner membrane</keyword>
<dbReference type="SUPFAM" id="SSF51306">
    <property type="entry name" value="LexA/Signal peptidase"/>
    <property type="match status" value="1"/>
</dbReference>
<keyword evidence="6" id="KW-0496">Mitochondrion</keyword>
<dbReference type="GO" id="GO:0009003">
    <property type="term" value="F:signal peptidase activity"/>
    <property type="evidence" value="ECO:0007669"/>
    <property type="project" value="UniProtKB-EC"/>
</dbReference>
<dbReference type="CDD" id="cd06530">
    <property type="entry name" value="S26_SPase_I"/>
    <property type="match status" value="1"/>
</dbReference>
<evidence type="ECO:0000256" key="2">
    <source>
        <dbReference type="ARBA" id="ARBA00009370"/>
    </source>
</evidence>
<dbReference type="GO" id="GO:0004252">
    <property type="term" value="F:serine-type endopeptidase activity"/>
    <property type="evidence" value="ECO:0007669"/>
    <property type="project" value="InterPro"/>
</dbReference>
<keyword evidence="3 6" id="KW-0645">Protease</keyword>
<dbReference type="InterPro" id="IPR019756">
    <property type="entry name" value="Pept_S26A_signal_pept_1_Ser-AS"/>
</dbReference>
<evidence type="ECO:0000313" key="10">
    <source>
        <dbReference type="EMBL" id="CAE2220203.1"/>
    </source>
</evidence>
<dbReference type="PROSITE" id="PS00761">
    <property type="entry name" value="SPASE_I_3"/>
    <property type="match status" value="1"/>
</dbReference>
<keyword evidence="8" id="KW-0732">Signal</keyword>
<keyword evidence="6" id="KW-0472">Membrane</keyword>
<feature type="domain" description="Peptidase S26" evidence="9">
    <location>
        <begin position="133"/>
        <end position="298"/>
    </location>
</feature>
<comment type="catalytic activity">
    <reaction evidence="1">
        <text>Cleavage of hydrophobic, N-terminal signal or leader sequences from secreted and periplasmic proteins.</text>
        <dbReference type="EC" id="3.4.21.89"/>
    </reaction>
</comment>
<dbReference type="NCBIfam" id="TIGR02227">
    <property type="entry name" value="sigpep_I_bact"/>
    <property type="match status" value="1"/>
</dbReference>
<evidence type="ECO:0000256" key="6">
    <source>
        <dbReference type="RuleBase" id="RU362041"/>
    </source>
</evidence>
<dbReference type="EMBL" id="HBKQ01011871">
    <property type="protein sequence ID" value="CAE2220203.1"/>
    <property type="molecule type" value="Transcribed_RNA"/>
</dbReference>
<comment type="subcellular location">
    <subcellularLocation>
        <location evidence="6">Mitochondrion inner membrane</location>
    </subcellularLocation>
</comment>
<dbReference type="InterPro" id="IPR000223">
    <property type="entry name" value="Pept_S26A_signal_pept_1"/>
</dbReference>
<organism evidence="10">
    <name type="scientific">Odontella aurita</name>
    <dbReference type="NCBI Taxonomy" id="265563"/>
    <lineage>
        <taxon>Eukaryota</taxon>
        <taxon>Sar</taxon>
        <taxon>Stramenopiles</taxon>
        <taxon>Ochrophyta</taxon>
        <taxon>Bacillariophyta</taxon>
        <taxon>Mediophyceae</taxon>
        <taxon>Biddulphiophycidae</taxon>
        <taxon>Eupodiscales</taxon>
        <taxon>Odontellaceae</taxon>
        <taxon>Odontella</taxon>
    </lineage>
</organism>
<dbReference type="GO" id="GO:0006465">
    <property type="term" value="P:signal peptide processing"/>
    <property type="evidence" value="ECO:0007669"/>
    <property type="project" value="InterPro"/>
</dbReference>
<evidence type="ECO:0000256" key="5">
    <source>
        <dbReference type="PIRSR" id="PIRSR600223-1"/>
    </source>
</evidence>
<sequence>MMRAPWSALLLRVCAVLVVLGASRGVSAFGGVAHQRSRPCPQGRVASSLSSRHHDRGILSRSYNELDKHPKEDVTLHAALGGGGGGGDIDDPNPGGLRDYGGNDDGDSGGDDTPFLEKVRLWLGSNEGLQDVQTYCISFLIALALRVLIVEPRFIPSLSMYPTFDVGDQLAVEKVSKRMRPMSKKEVIVFRPPQTFRDIMSASYGIQSKKSKEALIKRIVAVEGEEVRVKGGKLYVNGEEQEEPYVNNGRTDYVYGPVVVPPGNVFVLGDNRNESMDGHIWGFLPKENVIGRAVFTYWPPWRIGSDGLY</sequence>
<dbReference type="InterPro" id="IPR019533">
    <property type="entry name" value="Peptidase_S26"/>
</dbReference>
<evidence type="ECO:0000256" key="8">
    <source>
        <dbReference type="SAM" id="SignalP"/>
    </source>
</evidence>
<dbReference type="Pfam" id="PF10502">
    <property type="entry name" value="Peptidase_S26"/>
    <property type="match status" value="1"/>
</dbReference>
<evidence type="ECO:0000256" key="1">
    <source>
        <dbReference type="ARBA" id="ARBA00000677"/>
    </source>
</evidence>
<dbReference type="Gene3D" id="2.10.109.10">
    <property type="entry name" value="Umud Fragment, subunit A"/>
    <property type="match status" value="1"/>
</dbReference>
<dbReference type="PRINTS" id="PR00727">
    <property type="entry name" value="LEADERPTASE"/>
</dbReference>
<dbReference type="PANTHER" id="PTHR43390:SF1">
    <property type="entry name" value="CHLOROPLAST PROCESSING PEPTIDASE"/>
    <property type="match status" value="1"/>
</dbReference>
<proteinExistence type="inferred from homology"/>
<reference evidence="10" key="1">
    <citation type="submission" date="2021-01" db="EMBL/GenBank/DDBJ databases">
        <authorList>
            <person name="Corre E."/>
            <person name="Pelletier E."/>
            <person name="Niang G."/>
            <person name="Scheremetjew M."/>
            <person name="Finn R."/>
            <person name="Kale V."/>
            <person name="Holt S."/>
            <person name="Cochrane G."/>
            <person name="Meng A."/>
            <person name="Brown T."/>
            <person name="Cohen L."/>
        </authorList>
    </citation>
    <scope>NUCLEOTIDE SEQUENCE</scope>
    <source>
        <strain evidence="10">Isolate 1302-5</strain>
    </source>
</reference>
<dbReference type="InterPro" id="IPR019758">
    <property type="entry name" value="Pept_S26A_signal_pept_1_CS"/>
</dbReference>
<dbReference type="GO" id="GO:0005743">
    <property type="term" value="C:mitochondrial inner membrane"/>
    <property type="evidence" value="ECO:0007669"/>
    <property type="project" value="UniProtKB-SubCell"/>
</dbReference>
<feature type="chain" id="PRO_5030621585" description="Mitochondrial inner membrane protease subunit" evidence="8">
    <location>
        <begin position="29"/>
        <end position="309"/>
    </location>
</feature>
<feature type="active site" evidence="5">
    <location>
        <position position="217"/>
    </location>
</feature>
<evidence type="ECO:0000256" key="3">
    <source>
        <dbReference type="ARBA" id="ARBA00022670"/>
    </source>
</evidence>
<feature type="region of interest" description="Disordered" evidence="7">
    <location>
        <begin position="76"/>
        <end position="111"/>
    </location>
</feature>
<gene>
    <name evidence="10" type="ORF">OAUR00152_LOCUS8043</name>
</gene>
<feature type="signal peptide" evidence="8">
    <location>
        <begin position="1"/>
        <end position="28"/>
    </location>
</feature>
<dbReference type="PANTHER" id="PTHR43390">
    <property type="entry name" value="SIGNAL PEPTIDASE I"/>
    <property type="match status" value="1"/>
</dbReference>
<protein>
    <recommendedName>
        <fullName evidence="6">Mitochondrial inner membrane protease subunit</fullName>
        <ecNumber evidence="6">3.4.21.-</ecNumber>
    </recommendedName>
</protein>
<evidence type="ECO:0000256" key="7">
    <source>
        <dbReference type="SAM" id="MobiDB-lite"/>
    </source>
</evidence>
<dbReference type="EC" id="3.4.21.-" evidence="6"/>
<keyword evidence="4 6" id="KW-0378">Hydrolase</keyword>
<accession>A0A7S4I6K5</accession>
<evidence type="ECO:0000259" key="9">
    <source>
        <dbReference type="Pfam" id="PF10502"/>
    </source>
</evidence>
<name>A0A7S4I6K5_9STRA</name>
<evidence type="ECO:0000256" key="4">
    <source>
        <dbReference type="ARBA" id="ARBA00022801"/>
    </source>
</evidence>
<dbReference type="InterPro" id="IPR036286">
    <property type="entry name" value="LexA/Signal_pep-like_sf"/>
</dbReference>